<keyword evidence="1 5" id="KW-0436">Ligase</keyword>
<dbReference type="GO" id="GO:0005737">
    <property type="term" value="C:cytoplasm"/>
    <property type="evidence" value="ECO:0007669"/>
    <property type="project" value="TreeGrafter"/>
</dbReference>
<dbReference type="STRING" id="573058.SAMN00017477_2061"/>
<feature type="binding site" evidence="5">
    <location>
        <begin position="121"/>
        <end position="123"/>
    </location>
    <ligand>
        <name>biotin</name>
        <dbReference type="ChEBI" id="CHEBI:57586"/>
    </ligand>
</feature>
<dbReference type="PANTHER" id="PTHR12835">
    <property type="entry name" value="BIOTIN PROTEIN LIGASE"/>
    <property type="match status" value="1"/>
</dbReference>
<dbReference type="Gene3D" id="2.30.30.100">
    <property type="match status" value="1"/>
</dbReference>
<sequence length="323" mass="36281">MSTKDKVLKILEENRDTHISGENIATELGISRTAVWKAVKNLKSDGHSISSVTNRGYKLDDLSDKLDKWAIINYLDKEIKESDVRVYNTIDSTNTEAKRLLNSEELSNFTILVSDEQTAGRGRRGKSFTSPKGTGVYFSIIFFPKDNFSYNSFDLVTIKAAVSIVKAIEKTTDKKPEIKWVNDIFLNHRKICGILTEADIDFESKKVRSIVTGIGINFTTEFTGELSPIAGSLLAEDLLRSQLVAEVINEFYKSLYCRSDEEILEEYKSHSLLLGRYVNFELNGVKYEAIAKDINEKGNLIVETDDGNIMTLSSGEVSVRGQF</sequence>
<feature type="binding site" evidence="5">
    <location>
        <position position="190"/>
    </location>
    <ligand>
        <name>biotin</name>
        <dbReference type="ChEBI" id="CHEBI:57586"/>
    </ligand>
</feature>
<dbReference type="InterPro" id="IPR013196">
    <property type="entry name" value="HTH_11"/>
</dbReference>
<dbReference type="Proteomes" id="UP000192368">
    <property type="component" value="Unassembled WGS sequence"/>
</dbReference>
<dbReference type="PROSITE" id="PS51733">
    <property type="entry name" value="BPL_LPL_CATALYTIC"/>
    <property type="match status" value="1"/>
</dbReference>
<dbReference type="SUPFAM" id="SSF46785">
    <property type="entry name" value="Winged helix' DNA-binding domain"/>
    <property type="match status" value="1"/>
</dbReference>
<dbReference type="GO" id="GO:0004077">
    <property type="term" value="F:biotin--[biotin carboxyl-carrier protein] ligase activity"/>
    <property type="evidence" value="ECO:0007669"/>
    <property type="project" value="UniProtKB-UniRule"/>
</dbReference>
<keyword evidence="5" id="KW-0238">DNA-binding</keyword>
<dbReference type="InterPro" id="IPR004143">
    <property type="entry name" value="BPL_LPL_catalytic"/>
</dbReference>
<dbReference type="PANTHER" id="PTHR12835:SF5">
    <property type="entry name" value="BIOTIN--PROTEIN LIGASE"/>
    <property type="match status" value="1"/>
</dbReference>
<dbReference type="CDD" id="cd16442">
    <property type="entry name" value="BPL"/>
    <property type="match status" value="1"/>
</dbReference>
<evidence type="ECO:0000313" key="7">
    <source>
        <dbReference type="EMBL" id="SMB93336.1"/>
    </source>
</evidence>
<dbReference type="AlphaFoldDB" id="A0A1W1VJ30"/>
<dbReference type="SUPFAM" id="SSF55681">
    <property type="entry name" value="Class II aaRS and biotin synthetases"/>
    <property type="match status" value="1"/>
</dbReference>
<accession>A0A1W1VJ30</accession>
<feature type="binding site" evidence="5">
    <location>
        <position position="117"/>
    </location>
    <ligand>
        <name>biotin</name>
        <dbReference type="ChEBI" id="CHEBI:57586"/>
    </ligand>
</feature>
<evidence type="ECO:0000256" key="4">
    <source>
        <dbReference type="ARBA" id="ARBA00023267"/>
    </source>
</evidence>
<dbReference type="InterPro" id="IPR008988">
    <property type="entry name" value="Transcriptional_repressor_C"/>
</dbReference>
<feature type="binding site" evidence="5">
    <location>
        <begin position="92"/>
        <end position="94"/>
    </location>
    <ligand>
        <name>biotin</name>
        <dbReference type="ChEBI" id="CHEBI:57586"/>
    </ligand>
</feature>
<dbReference type="InterPro" id="IPR004408">
    <property type="entry name" value="Biotin_CoA_COase_ligase"/>
</dbReference>
<dbReference type="InterPro" id="IPR036390">
    <property type="entry name" value="WH_DNA-bd_sf"/>
</dbReference>
<dbReference type="InterPro" id="IPR030855">
    <property type="entry name" value="Bifunct_BirA"/>
</dbReference>
<dbReference type="GO" id="GO:0009249">
    <property type="term" value="P:protein lipoylation"/>
    <property type="evidence" value="ECO:0007669"/>
    <property type="project" value="UniProtKB-ARBA"/>
</dbReference>
<keyword evidence="2 5" id="KW-0547">Nucleotide-binding</keyword>
<dbReference type="OrthoDB" id="9807064at2"/>
<evidence type="ECO:0000256" key="2">
    <source>
        <dbReference type="ARBA" id="ARBA00022741"/>
    </source>
</evidence>
<organism evidence="7 8">
    <name type="scientific">Peptoniphilus asaccharolyticus DSM 20463</name>
    <dbReference type="NCBI Taxonomy" id="573058"/>
    <lineage>
        <taxon>Bacteria</taxon>
        <taxon>Bacillati</taxon>
        <taxon>Bacillota</taxon>
        <taxon>Tissierellia</taxon>
        <taxon>Tissierellales</taxon>
        <taxon>Peptoniphilaceae</taxon>
        <taxon>Peptoniphilus</taxon>
    </lineage>
</organism>
<keyword evidence="3 5" id="KW-0067">ATP-binding</keyword>
<dbReference type="Gene3D" id="1.10.10.10">
    <property type="entry name" value="Winged helix-like DNA-binding domain superfamily/Winged helix DNA-binding domain"/>
    <property type="match status" value="1"/>
</dbReference>
<comment type="similarity">
    <text evidence="5">Belongs to the biotin--protein ligase family.</text>
</comment>
<dbReference type="InterPro" id="IPR045864">
    <property type="entry name" value="aa-tRNA-synth_II/BPL/LPL"/>
</dbReference>
<dbReference type="GO" id="GO:0016740">
    <property type="term" value="F:transferase activity"/>
    <property type="evidence" value="ECO:0007669"/>
    <property type="project" value="UniProtKB-ARBA"/>
</dbReference>
<protein>
    <recommendedName>
        <fullName evidence="5">Bifunctional ligase/repressor BirA</fullName>
    </recommendedName>
    <alternativeName>
        <fullName evidence="5">Biotin--[acetyl-CoA-carboxylase] ligase</fullName>
        <ecNumber evidence="5">6.3.4.15</ecNumber>
    </alternativeName>
    <alternativeName>
        <fullName evidence="5">Biotin--protein ligase</fullName>
    </alternativeName>
    <alternativeName>
        <fullName evidence="5">Biotin-[acetyl-CoA carboxylase] synthetase</fullName>
    </alternativeName>
</protein>
<dbReference type="InterPro" id="IPR036388">
    <property type="entry name" value="WH-like_DNA-bd_sf"/>
</dbReference>
<dbReference type="RefSeq" id="WP_084231567.1">
    <property type="nucleotide sequence ID" value="NZ_FWWR01000017.1"/>
</dbReference>
<dbReference type="EC" id="6.3.4.15" evidence="5"/>
<keyword evidence="8" id="KW-1185">Reference proteome</keyword>
<dbReference type="EMBL" id="FWWR01000017">
    <property type="protein sequence ID" value="SMB93336.1"/>
    <property type="molecule type" value="Genomic_DNA"/>
</dbReference>
<dbReference type="GO" id="GO:0005524">
    <property type="term" value="F:ATP binding"/>
    <property type="evidence" value="ECO:0007669"/>
    <property type="project" value="UniProtKB-UniRule"/>
</dbReference>
<feature type="DNA-binding region" description="H-T-H motif" evidence="5">
    <location>
        <begin position="21"/>
        <end position="40"/>
    </location>
</feature>
<dbReference type="Pfam" id="PF03099">
    <property type="entry name" value="BPL_LplA_LipB"/>
    <property type="match status" value="1"/>
</dbReference>
<reference evidence="8" key="1">
    <citation type="submission" date="2017-04" db="EMBL/GenBank/DDBJ databases">
        <authorList>
            <person name="Varghese N."/>
            <person name="Submissions S."/>
        </authorList>
    </citation>
    <scope>NUCLEOTIDE SEQUENCE [LARGE SCALE GENOMIC DNA]</scope>
    <source>
        <strain evidence="8">DSM 20463</strain>
    </source>
</reference>
<evidence type="ECO:0000256" key="1">
    <source>
        <dbReference type="ARBA" id="ARBA00022598"/>
    </source>
</evidence>
<dbReference type="GO" id="GO:0003677">
    <property type="term" value="F:DNA binding"/>
    <property type="evidence" value="ECO:0007669"/>
    <property type="project" value="UniProtKB-UniRule"/>
</dbReference>
<dbReference type="HAMAP" id="MF_00978">
    <property type="entry name" value="Bifunct_BirA"/>
    <property type="match status" value="1"/>
</dbReference>
<dbReference type="Pfam" id="PF02237">
    <property type="entry name" value="BPL_C"/>
    <property type="match status" value="1"/>
</dbReference>
<proteinExistence type="inferred from homology"/>
<evidence type="ECO:0000256" key="3">
    <source>
        <dbReference type="ARBA" id="ARBA00022840"/>
    </source>
</evidence>
<comment type="function">
    <text evidence="5">Acts both as a biotin--[acetyl-CoA-carboxylase] ligase and a repressor.</text>
</comment>
<comment type="catalytic activity">
    <reaction evidence="5">
        <text>biotin + L-lysyl-[protein] + ATP = N(6)-biotinyl-L-lysyl-[protein] + AMP + diphosphate + H(+)</text>
        <dbReference type="Rhea" id="RHEA:11756"/>
        <dbReference type="Rhea" id="RHEA-COMP:9752"/>
        <dbReference type="Rhea" id="RHEA-COMP:10505"/>
        <dbReference type="ChEBI" id="CHEBI:15378"/>
        <dbReference type="ChEBI" id="CHEBI:29969"/>
        <dbReference type="ChEBI" id="CHEBI:30616"/>
        <dbReference type="ChEBI" id="CHEBI:33019"/>
        <dbReference type="ChEBI" id="CHEBI:57586"/>
        <dbReference type="ChEBI" id="CHEBI:83144"/>
        <dbReference type="ChEBI" id="CHEBI:456215"/>
        <dbReference type="EC" id="6.3.4.15"/>
    </reaction>
</comment>
<name>A0A1W1VJ30_PEPAS</name>
<evidence type="ECO:0000313" key="8">
    <source>
        <dbReference type="Proteomes" id="UP000192368"/>
    </source>
</evidence>
<keyword evidence="5" id="KW-0804">Transcription</keyword>
<dbReference type="Gene3D" id="3.30.930.10">
    <property type="entry name" value="Bira Bifunctional Protein, Domain 2"/>
    <property type="match status" value="1"/>
</dbReference>
<dbReference type="Pfam" id="PF08279">
    <property type="entry name" value="HTH_11"/>
    <property type="match status" value="1"/>
</dbReference>
<dbReference type="NCBIfam" id="TIGR00121">
    <property type="entry name" value="birA_ligase"/>
    <property type="match status" value="1"/>
</dbReference>
<dbReference type="InterPro" id="IPR003142">
    <property type="entry name" value="BPL_C"/>
</dbReference>
<keyword evidence="5" id="KW-0678">Repressor</keyword>
<dbReference type="GO" id="GO:0006355">
    <property type="term" value="P:regulation of DNA-templated transcription"/>
    <property type="evidence" value="ECO:0007669"/>
    <property type="project" value="UniProtKB-UniRule"/>
</dbReference>
<dbReference type="SUPFAM" id="SSF50037">
    <property type="entry name" value="C-terminal domain of transcriptional repressors"/>
    <property type="match status" value="1"/>
</dbReference>
<evidence type="ECO:0000256" key="5">
    <source>
        <dbReference type="HAMAP-Rule" id="MF_00978"/>
    </source>
</evidence>
<feature type="domain" description="BPL/LPL catalytic" evidence="6">
    <location>
        <begin position="79"/>
        <end position="263"/>
    </location>
</feature>
<evidence type="ECO:0000259" key="6">
    <source>
        <dbReference type="PROSITE" id="PS51733"/>
    </source>
</evidence>
<gene>
    <name evidence="5" type="primary">birA</name>
    <name evidence="7" type="ORF">SAMN00017477_2061</name>
</gene>
<keyword evidence="4 5" id="KW-0092">Biotin</keyword>
<keyword evidence="5" id="KW-0805">Transcription regulation</keyword>